<evidence type="ECO:0000313" key="4">
    <source>
        <dbReference type="Proteomes" id="UP000557566"/>
    </source>
</evidence>
<feature type="compositionally biased region" description="Polar residues" evidence="1">
    <location>
        <begin position="61"/>
        <end position="75"/>
    </location>
</feature>
<feature type="compositionally biased region" description="Basic and acidic residues" evidence="1">
    <location>
        <begin position="18"/>
        <end position="46"/>
    </location>
</feature>
<feature type="region of interest" description="Disordered" evidence="1">
    <location>
        <begin position="18"/>
        <end position="129"/>
    </location>
</feature>
<dbReference type="EMBL" id="JAAVMX010000012">
    <property type="protein sequence ID" value="KAF4504138.1"/>
    <property type="molecule type" value="Genomic_DNA"/>
</dbReference>
<proteinExistence type="predicted"/>
<reference evidence="3 4" key="1">
    <citation type="journal article" date="2020" name="Genome Biol. Evol.">
        <title>A new high-quality draft genome assembly of the Chinese cordyceps Ophiocordyceps sinensis.</title>
        <authorList>
            <person name="Shu R."/>
            <person name="Zhang J."/>
            <person name="Meng Q."/>
            <person name="Zhang H."/>
            <person name="Zhou G."/>
            <person name="Li M."/>
            <person name="Wu P."/>
            <person name="Zhao Y."/>
            <person name="Chen C."/>
            <person name="Qin Q."/>
        </authorList>
    </citation>
    <scope>NUCLEOTIDE SEQUENCE [LARGE SCALE GENOMIC DNA]</scope>
    <source>
        <strain evidence="3 4">IOZ07</strain>
    </source>
</reference>
<dbReference type="Pfam" id="PF20516">
    <property type="entry name" value="PDDEXK_12"/>
    <property type="match status" value="1"/>
</dbReference>
<feature type="compositionally biased region" description="Low complexity" evidence="1">
    <location>
        <begin position="118"/>
        <end position="129"/>
    </location>
</feature>
<feature type="domain" description="PD-(D/E)XK nuclease-like" evidence="2">
    <location>
        <begin position="210"/>
        <end position="436"/>
    </location>
</feature>
<evidence type="ECO:0000313" key="3">
    <source>
        <dbReference type="EMBL" id="KAF4504138.1"/>
    </source>
</evidence>
<dbReference type="AlphaFoldDB" id="A0A8H4LQQ7"/>
<name>A0A8H4LQQ7_9HYPO</name>
<organism evidence="3 4">
    <name type="scientific">Ophiocordyceps sinensis</name>
    <dbReference type="NCBI Taxonomy" id="72228"/>
    <lineage>
        <taxon>Eukaryota</taxon>
        <taxon>Fungi</taxon>
        <taxon>Dikarya</taxon>
        <taxon>Ascomycota</taxon>
        <taxon>Pezizomycotina</taxon>
        <taxon>Sordariomycetes</taxon>
        <taxon>Hypocreomycetidae</taxon>
        <taxon>Hypocreales</taxon>
        <taxon>Ophiocordycipitaceae</taxon>
        <taxon>Ophiocordyceps</taxon>
    </lineage>
</organism>
<dbReference type="InterPro" id="IPR046797">
    <property type="entry name" value="PDDEXK_12"/>
</dbReference>
<comment type="caution">
    <text evidence="3">The sequence shown here is derived from an EMBL/GenBank/DDBJ whole genome shotgun (WGS) entry which is preliminary data.</text>
</comment>
<keyword evidence="4" id="KW-1185">Reference proteome</keyword>
<gene>
    <name evidence="3" type="ORF">G6O67_008749</name>
</gene>
<accession>A0A8H4LQQ7</accession>
<evidence type="ECO:0000256" key="1">
    <source>
        <dbReference type="SAM" id="MobiDB-lite"/>
    </source>
</evidence>
<dbReference type="OrthoDB" id="4924078at2759"/>
<sequence length="446" mass="50254">MIDALGCVLTWLEAIPQEHHENGQEPPRKRARLDLEKDRYNAEKPRHLPTPSVASARASEKTYTVTKRSLDSHGTTEMPASPKRRRRGDGDDGSVGQQPDSTPRPRKRPLVPADTLESVSVGGSSRQSVYSCASSGVSRNSFPRKQLRNASLQSTGFRLASFAMDDARLPASLRELCHDLERIHSGVVILPEWLRSELEAFRVPVTITFADNDETNSLRYPPLDFVRRVLKRAVECDMDCEGESSWNVDVHGPLLDWVLRKDPNRLLVDFRCCTSAGLIHEYKPKDAPSKMVDFCLAIRPNEEEQQAIDHLCRRRPGLSINHTEWGNLTRHPIAISIETKHQGGDSAVALLQMATWHSAQWRSLRWGNPEQGNLEFLPGILVQGHDWKFVATTLGEDGMATTFKSLQLGNTESIPDIYKLAVSLQRLKHWAEYEYWPAFKADVLGL</sequence>
<dbReference type="Proteomes" id="UP000557566">
    <property type="component" value="Unassembled WGS sequence"/>
</dbReference>
<protein>
    <recommendedName>
        <fullName evidence="2">PD-(D/E)XK nuclease-like domain-containing protein</fullName>
    </recommendedName>
</protein>
<evidence type="ECO:0000259" key="2">
    <source>
        <dbReference type="Pfam" id="PF20516"/>
    </source>
</evidence>